<feature type="region of interest" description="Disordered" evidence="1">
    <location>
        <begin position="1"/>
        <end position="102"/>
    </location>
</feature>
<evidence type="ECO:0000256" key="1">
    <source>
        <dbReference type="SAM" id="MobiDB-lite"/>
    </source>
</evidence>
<feature type="compositionally biased region" description="Pro residues" evidence="1">
    <location>
        <begin position="14"/>
        <end position="44"/>
    </location>
</feature>
<reference evidence="2 3" key="1">
    <citation type="submission" date="2019-04" db="EMBL/GenBank/DDBJ databases">
        <title>Draft genome sequences of Streptomyces avermitilis ATCC 31267.</title>
        <authorList>
            <person name="Komaki H."/>
            <person name="Tamura T."/>
            <person name="Hosoyama A."/>
        </authorList>
    </citation>
    <scope>NUCLEOTIDE SEQUENCE [LARGE SCALE GENOMIC DNA]</scope>
    <source>
        <strain evidence="2 3">ATCC 31267</strain>
    </source>
</reference>
<dbReference type="Proteomes" id="UP000299211">
    <property type="component" value="Unassembled WGS sequence"/>
</dbReference>
<gene>
    <name evidence="2" type="ORF">SAV31267_059840</name>
</gene>
<evidence type="ECO:0000313" key="2">
    <source>
        <dbReference type="EMBL" id="GDY76499.1"/>
    </source>
</evidence>
<organism evidence="2 3">
    <name type="scientific">Streptomyces avermitilis</name>
    <dbReference type="NCBI Taxonomy" id="33903"/>
    <lineage>
        <taxon>Bacteria</taxon>
        <taxon>Bacillati</taxon>
        <taxon>Actinomycetota</taxon>
        <taxon>Actinomycetes</taxon>
        <taxon>Kitasatosporales</taxon>
        <taxon>Streptomycetaceae</taxon>
        <taxon>Streptomyces</taxon>
    </lineage>
</organism>
<proteinExistence type="predicted"/>
<dbReference type="EMBL" id="BJHY01000001">
    <property type="protein sequence ID" value="GDY76499.1"/>
    <property type="molecule type" value="Genomic_DNA"/>
</dbReference>
<comment type="caution">
    <text evidence="2">The sequence shown here is derived from an EMBL/GenBank/DDBJ whole genome shotgun (WGS) entry which is preliminary data.</text>
</comment>
<name>A0A4D4MYU7_STRAX</name>
<protein>
    <submittedName>
        <fullName evidence="2">Uncharacterized protein</fullName>
    </submittedName>
</protein>
<sequence>MASGGAWGRSPGKQPTPPKQPKPPTPPKQPKQPKPPTPPKPPSQPKRDEENSFEIGGMAARTLGRRTVPPRESGPSGRATVLPGSGTPHGGRLVPPSPERAAAAPSVTICGVGHTDPDVSDAGCAIA</sequence>
<accession>A0A4D4MYU7</accession>
<dbReference type="AlphaFoldDB" id="A0A4D4MYU7"/>
<evidence type="ECO:0000313" key="3">
    <source>
        <dbReference type="Proteomes" id="UP000299211"/>
    </source>
</evidence>